<keyword evidence="1" id="KW-0812">Transmembrane</keyword>
<comment type="caution">
    <text evidence="2">The sequence shown here is derived from an EMBL/GenBank/DDBJ whole genome shotgun (WGS) entry which is preliminary data.</text>
</comment>
<evidence type="ECO:0000256" key="1">
    <source>
        <dbReference type="SAM" id="Phobius"/>
    </source>
</evidence>
<evidence type="ECO:0000313" key="3">
    <source>
        <dbReference type="Proteomes" id="UP000268007"/>
    </source>
</evidence>
<dbReference type="Proteomes" id="UP000268007">
    <property type="component" value="Unassembled WGS sequence"/>
</dbReference>
<sequence length="114" mass="13513">MTFFDFVNLISCICSITGISLLTIFNFFSSKTKYVKNLTPYVRTVIIIYLFSSLFTYKPWRNLHDGDLDKKPIYKIQHDTIIKYNTIVKYDTVYIKGNKIFNNKIRDVQTLIQH</sequence>
<evidence type="ECO:0000313" key="2">
    <source>
        <dbReference type="EMBL" id="RKR82653.1"/>
    </source>
</evidence>
<feature type="transmembrane region" description="Helical" evidence="1">
    <location>
        <begin position="40"/>
        <end position="57"/>
    </location>
</feature>
<dbReference type="AlphaFoldDB" id="A0A495J1H9"/>
<keyword evidence="1" id="KW-1133">Transmembrane helix</keyword>
<organism evidence="2 3">
    <name type="scientific">Mucilaginibacter gracilis</name>
    <dbReference type="NCBI Taxonomy" id="423350"/>
    <lineage>
        <taxon>Bacteria</taxon>
        <taxon>Pseudomonadati</taxon>
        <taxon>Bacteroidota</taxon>
        <taxon>Sphingobacteriia</taxon>
        <taxon>Sphingobacteriales</taxon>
        <taxon>Sphingobacteriaceae</taxon>
        <taxon>Mucilaginibacter</taxon>
    </lineage>
</organism>
<keyword evidence="3" id="KW-1185">Reference proteome</keyword>
<name>A0A495J1H9_9SPHI</name>
<gene>
    <name evidence="2" type="ORF">BDD43_2838</name>
</gene>
<feature type="transmembrane region" description="Helical" evidence="1">
    <location>
        <begin position="6"/>
        <end position="28"/>
    </location>
</feature>
<accession>A0A495J1H9</accession>
<proteinExistence type="predicted"/>
<protein>
    <submittedName>
        <fullName evidence="2">Uncharacterized protein</fullName>
    </submittedName>
</protein>
<dbReference type="EMBL" id="RBKU01000001">
    <property type="protein sequence ID" value="RKR82653.1"/>
    <property type="molecule type" value="Genomic_DNA"/>
</dbReference>
<keyword evidence="1" id="KW-0472">Membrane</keyword>
<reference evidence="2 3" key="1">
    <citation type="submission" date="2018-10" db="EMBL/GenBank/DDBJ databases">
        <title>Genomic Encyclopedia of Archaeal and Bacterial Type Strains, Phase II (KMG-II): from individual species to whole genera.</title>
        <authorList>
            <person name="Goeker M."/>
        </authorList>
    </citation>
    <scope>NUCLEOTIDE SEQUENCE [LARGE SCALE GENOMIC DNA]</scope>
    <source>
        <strain evidence="2 3">DSM 18602</strain>
    </source>
</reference>